<dbReference type="InterPro" id="IPR011712">
    <property type="entry name" value="Sig_transdc_His_kin_sub3_dim/P"/>
</dbReference>
<dbReference type="InterPro" id="IPR036890">
    <property type="entry name" value="HATPase_C_sf"/>
</dbReference>
<evidence type="ECO:0000256" key="1">
    <source>
        <dbReference type="ARBA" id="ARBA00000085"/>
    </source>
</evidence>
<evidence type="ECO:0000256" key="3">
    <source>
        <dbReference type="ARBA" id="ARBA00022553"/>
    </source>
</evidence>
<accession>A0A0P6Y361</accession>
<dbReference type="Gene3D" id="1.20.5.1930">
    <property type="match status" value="1"/>
</dbReference>
<dbReference type="GO" id="GO:0005524">
    <property type="term" value="F:ATP binding"/>
    <property type="evidence" value="ECO:0007669"/>
    <property type="project" value="UniProtKB-KW"/>
</dbReference>
<keyword evidence="5" id="KW-0547">Nucleotide-binding</keyword>
<dbReference type="AlphaFoldDB" id="A0A0P6Y361"/>
<dbReference type="GO" id="GO:0016020">
    <property type="term" value="C:membrane"/>
    <property type="evidence" value="ECO:0007669"/>
    <property type="project" value="InterPro"/>
</dbReference>
<keyword evidence="6" id="KW-0418">Kinase</keyword>
<dbReference type="InterPro" id="IPR003594">
    <property type="entry name" value="HATPase_dom"/>
</dbReference>
<proteinExistence type="predicted"/>
<dbReference type="EC" id="2.7.13.3" evidence="2"/>
<dbReference type="PROSITE" id="PS50109">
    <property type="entry name" value="HIS_KIN"/>
    <property type="match status" value="1"/>
</dbReference>
<evidence type="ECO:0000256" key="5">
    <source>
        <dbReference type="ARBA" id="ARBA00022741"/>
    </source>
</evidence>
<evidence type="ECO:0000256" key="4">
    <source>
        <dbReference type="ARBA" id="ARBA00022679"/>
    </source>
</evidence>
<dbReference type="Gene3D" id="3.30.450.40">
    <property type="match status" value="2"/>
</dbReference>
<dbReference type="GO" id="GO:0000155">
    <property type="term" value="F:phosphorelay sensor kinase activity"/>
    <property type="evidence" value="ECO:0007669"/>
    <property type="project" value="InterPro"/>
</dbReference>
<dbReference type="SMART" id="SM00387">
    <property type="entry name" value="HATPase_c"/>
    <property type="match status" value="1"/>
</dbReference>
<dbReference type="PANTHER" id="PTHR24421">
    <property type="entry name" value="NITRATE/NITRITE SENSOR PROTEIN NARX-RELATED"/>
    <property type="match status" value="1"/>
</dbReference>
<keyword evidence="12" id="KW-1185">Reference proteome</keyword>
<dbReference type="InterPro" id="IPR003018">
    <property type="entry name" value="GAF"/>
</dbReference>
<sequence length="583" mass="63658">MSLLAAAAVGAAGLALRPRLGAALPLGGYVLLVLAAAGMAAAAVGWWLYGAAQRRKLAEMQTQQRQLTARMESVLRLNHSLVNAGDEHGFIQQALEILRQLTDARASTFVPLDEWGQPLTAYTQGVIPEGLIKGWAEHLASHAVQERCSVCQELQAEAGTPCPLLEPPFTQVLGVYCLPLRRQGRMLGLFSLYLPAGRGLGAEERVFLDGLLNEIAYAIQTIRLRNQEINTIQQIQQSHGGHSDLQTMADRLVMGARKALEGDYALLWIQPYGERLVGVQAEQGWLAGVDAETARAAFADAQREGDTLFRLGGGLWAGAPVTTAGGQAVGGLLIGRVDAHGAGFDARQLETVNTLAAQAAHFVETQRDFFELEYQAVMQERSRLAREIHDGLAQTLAFLKMQTSQMQKLLERGETGRLNEVVQDHLGALNAAYLETRQVIENLRLDADMSLGDWLHTAGAAFESASGLRVETQVDAQVPEVLPEVRAQLVRIYQEALSNVRKHAGAQRVWVRLGAWEGDLILEVADDGRGFAPEDVPEVMRFGLRGMRERAEVIGADFQITSQMGQGTRVRLRLPRTQLEHNG</sequence>
<evidence type="ECO:0000256" key="6">
    <source>
        <dbReference type="ARBA" id="ARBA00022777"/>
    </source>
</evidence>
<dbReference type="SMART" id="SM00065">
    <property type="entry name" value="GAF"/>
    <property type="match status" value="1"/>
</dbReference>
<evidence type="ECO:0000256" key="9">
    <source>
        <dbReference type="SAM" id="Phobius"/>
    </source>
</evidence>
<dbReference type="InterPro" id="IPR029016">
    <property type="entry name" value="GAF-like_dom_sf"/>
</dbReference>
<comment type="catalytic activity">
    <reaction evidence="1">
        <text>ATP + protein L-histidine = ADP + protein N-phospho-L-histidine.</text>
        <dbReference type="EC" id="2.7.13.3"/>
    </reaction>
</comment>
<dbReference type="Pfam" id="PF02518">
    <property type="entry name" value="HATPase_c"/>
    <property type="match status" value="1"/>
</dbReference>
<dbReference type="CDD" id="cd16917">
    <property type="entry name" value="HATPase_UhpB-NarQ-NarX-like"/>
    <property type="match status" value="1"/>
</dbReference>
<dbReference type="Gene3D" id="3.30.565.10">
    <property type="entry name" value="Histidine kinase-like ATPase, C-terminal domain"/>
    <property type="match status" value="1"/>
</dbReference>
<comment type="caution">
    <text evidence="11">The sequence shown here is derived from an EMBL/GenBank/DDBJ whole genome shotgun (WGS) entry which is preliminary data.</text>
</comment>
<feature type="transmembrane region" description="Helical" evidence="9">
    <location>
        <begin position="31"/>
        <end position="49"/>
    </location>
</feature>
<dbReference type="PANTHER" id="PTHR24421:SF10">
    <property type="entry name" value="NITRATE_NITRITE SENSOR PROTEIN NARQ"/>
    <property type="match status" value="1"/>
</dbReference>
<evidence type="ECO:0000313" key="11">
    <source>
        <dbReference type="EMBL" id="KPL86989.1"/>
    </source>
</evidence>
<dbReference type="SUPFAM" id="SSF55874">
    <property type="entry name" value="ATPase domain of HSP90 chaperone/DNA topoisomerase II/histidine kinase"/>
    <property type="match status" value="1"/>
</dbReference>
<dbReference type="InterPro" id="IPR050482">
    <property type="entry name" value="Sensor_HK_TwoCompSys"/>
</dbReference>
<dbReference type="Proteomes" id="UP000050501">
    <property type="component" value="Unassembled WGS sequence"/>
</dbReference>
<organism evidence="11 12">
    <name type="scientific">Levilinea saccharolytica</name>
    <dbReference type="NCBI Taxonomy" id="229921"/>
    <lineage>
        <taxon>Bacteria</taxon>
        <taxon>Bacillati</taxon>
        <taxon>Chloroflexota</taxon>
        <taxon>Anaerolineae</taxon>
        <taxon>Anaerolineales</taxon>
        <taxon>Anaerolineaceae</taxon>
        <taxon>Levilinea</taxon>
    </lineage>
</organism>
<keyword evidence="4" id="KW-0808">Transferase</keyword>
<evidence type="ECO:0000256" key="8">
    <source>
        <dbReference type="ARBA" id="ARBA00023012"/>
    </source>
</evidence>
<dbReference type="STRING" id="229921.ADN01_05105"/>
<evidence type="ECO:0000256" key="2">
    <source>
        <dbReference type="ARBA" id="ARBA00012438"/>
    </source>
</evidence>
<keyword evidence="8" id="KW-0902">Two-component regulatory system</keyword>
<reference evidence="11 12" key="1">
    <citation type="submission" date="2015-07" db="EMBL/GenBank/DDBJ databases">
        <title>Genome sequence of Levilinea saccharolytica DSM 16555.</title>
        <authorList>
            <person name="Hemp J."/>
            <person name="Ward L.M."/>
            <person name="Pace L.A."/>
            <person name="Fischer W.W."/>
        </authorList>
    </citation>
    <scope>NUCLEOTIDE SEQUENCE [LARGE SCALE GENOMIC DNA]</scope>
    <source>
        <strain evidence="11 12">KIBI-1</strain>
    </source>
</reference>
<dbReference type="GO" id="GO:0046983">
    <property type="term" value="F:protein dimerization activity"/>
    <property type="evidence" value="ECO:0007669"/>
    <property type="project" value="InterPro"/>
</dbReference>
<name>A0A0P6Y361_9CHLR</name>
<evidence type="ECO:0000259" key="10">
    <source>
        <dbReference type="PROSITE" id="PS50109"/>
    </source>
</evidence>
<keyword evidence="9" id="KW-1133">Transmembrane helix</keyword>
<keyword evidence="3" id="KW-0597">Phosphoprotein</keyword>
<dbReference type="Pfam" id="PF07730">
    <property type="entry name" value="HisKA_3"/>
    <property type="match status" value="1"/>
</dbReference>
<evidence type="ECO:0000313" key="12">
    <source>
        <dbReference type="Proteomes" id="UP000050501"/>
    </source>
</evidence>
<protein>
    <recommendedName>
        <fullName evidence="2">histidine kinase</fullName>
        <ecNumber evidence="2">2.7.13.3</ecNumber>
    </recommendedName>
</protein>
<keyword evidence="9" id="KW-0472">Membrane</keyword>
<gene>
    <name evidence="11" type="ORF">ADN01_05105</name>
</gene>
<feature type="domain" description="Histidine kinase" evidence="10">
    <location>
        <begin position="383"/>
        <end position="578"/>
    </location>
</feature>
<dbReference type="SUPFAM" id="SSF55781">
    <property type="entry name" value="GAF domain-like"/>
    <property type="match status" value="2"/>
</dbReference>
<dbReference type="EMBL" id="LGCM01000020">
    <property type="protein sequence ID" value="KPL86989.1"/>
    <property type="molecule type" value="Genomic_DNA"/>
</dbReference>
<dbReference type="InterPro" id="IPR005467">
    <property type="entry name" value="His_kinase_dom"/>
</dbReference>
<keyword evidence="7" id="KW-0067">ATP-binding</keyword>
<evidence type="ECO:0000256" key="7">
    <source>
        <dbReference type="ARBA" id="ARBA00022840"/>
    </source>
</evidence>
<keyword evidence="9" id="KW-0812">Transmembrane</keyword>
<dbReference type="PATRIC" id="fig|229921.5.peg.2066"/>